<dbReference type="CTD" id="8230852"/>
<dbReference type="EMBL" id="AAZO01005366">
    <property type="status" value="NOT_ANNOTATED_CDS"/>
    <property type="molecule type" value="Genomic_DNA"/>
</dbReference>
<dbReference type="Proteomes" id="UP000009046">
    <property type="component" value="Unassembled WGS sequence"/>
</dbReference>
<dbReference type="GeneID" id="8230852"/>
<reference evidence="1" key="1">
    <citation type="submission" date="2007-04" db="EMBL/GenBank/DDBJ databases">
        <title>Annotation of Pediculus humanus corporis strain USDA.</title>
        <authorList>
            <person name="Kirkness E."/>
            <person name="Hannick L."/>
            <person name="Hass B."/>
            <person name="Bruggner R."/>
            <person name="Lawson D."/>
            <person name="Bidwell S."/>
            <person name="Joardar V."/>
            <person name="Caler E."/>
            <person name="Walenz B."/>
            <person name="Inman J."/>
            <person name="Schobel S."/>
            <person name="Galinsky K."/>
            <person name="Amedeo P."/>
            <person name="Strausberg R."/>
        </authorList>
    </citation>
    <scope>NUCLEOTIDE SEQUENCE</scope>
    <source>
        <strain evidence="1">USDA</strain>
    </source>
</reference>
<dbReference type="AlphaFoldDB" id="E0VTW5"/>
<dbReference type="HOGENOM" id="CLU_880845_0_0_1"/>
<dbReference type="PANTHER" id="PTHR39069">
    <property type="entry name" value="ECDYSONE-INDUCIBLE GENE E1, ISOFORM A"/>
    <property type="match status" value="1"/>
</dbReference>
<sequence length="316" mass="35067">MVWFVNVYEFENVFFFLEPLKVGDDCIVDTDCEEIKNSFCDIYDDDKCKCSDGFVPSINKTSCYKIIDNIGDECEITEQCQKISSASPAPVECINKKCTLSKKEKVEECSEDVKCVKGSCVRGMCVEPAPLPSVPVFNYLGQPCGNNSDCNKVLQSDCVDYKCQCLKGFVPSQNLRFCLPIVNNLGDPCEESVQCEKMNGSVCVNDKCVEKMTKFLLNDNVGSTSLLLGSTCDLNDDCKHIKNAICNENICECLENYVTSVSSNKCLIKGLKEGDYCEVDQQCLNVKDATCIDNKCLKTSNRTGNGKNSVFFMTIS</sequence>
<organism>
    <name type="scientific">Pediculus humanus subsp. corporis</name>
    <name type="common">Body louse</name>
    <dbReference type="NCBI Taxonomy" id="121224"/>
    <lineage>
        <taxon>Eukaryota</taxon>
        <taxon>Metazoa</taxon>
        <taxon>Ecdysozoa</taxon>
        <taxon>Arthropoda</taxon>
        <taxon>Hexapoda</taxon>
        <taxon>Insecta</taxon>
        <taxon>Pterygota</taxon>
        <taxon>Neoptera</taxon>
        <taxon>Paraneoptera</taxon>
        <taxon>Psocodea</taxon>
        <taxon>Troctomorpha</taxon>
        <taxon>Phthiraptera</taxon>
        <taxon>Anoplura</taxon>
        <taxon>Pediculidae</taxon>
        <taxon>Pediculus</taxon>
    </lineage>
</organism>
<gene>
    <name evidence="2" type="primary">8230852</name>
    <name evidence="1" type="ORF">Phum_PHUM439870</name>
</gene>
<evidence type="ECO:0008006" key="4">
    <source>
        <dbReference type="Google" id="ProtNLM"/>
    </source>
</evidence>
<dbReference type="EnsemblMetazoa" id="PHUM439870-RA">
    <property type="protein sequence ID" value="PHUM439870-PA"/>
    <property type="gene ID" value="PHUM439870"/>
</dbReference>
<dbReference type="OMA" id="CKTDAPR"/>
<evidence type="ECO:0000313" key="2">
    <source>
        <dbReference type="EnsemblMetazoa" id="PHUM439870-PA"/>
    </source>
</evidence>
<dbReference type="InParanoid" id="E0VTW5"/>
<proteinExistence type="predicted"/>
<keyword evidence="3" id="KW-1185">Reference proteome</keyword>
<reference evidence="2" key="3">
    <citation type="submission" date="2021-02" db="UniProtKB">
        <authorList>
            <consortium name="EnsemblMetazoa"/>
        </authorList>
    </citation>
    <scope>IDENTIFICATION</scope>
    <source>
        <strain evidence="2">USDA</strain>
    </source>
</reference>
<evidence type="ECO:0000313" key="3">
    <source>
        <dbReference type="Proteomes" id="UP000009046"/>
    </source>
</evidence>
<evidence type="ECO:0000313" key="1">
    <source>
        <dbReference type="EMBL" id="EEB16821.1"/>
    </source>
</evidence>
<dbReference type="RefSeq" id="XP_002429559.1">
    <property type="nucleotide sequence ID" value="XM_002429514.1"/>
</dbReference>
<accession>E0VTW5</accession>
<dbReference type="VEuPathDB" id="VectorBase:PHUM439870"/>
<dbReference type="KEGG" id="phu:Phum_PHUM439870"/>
<dbReference type="OrthoDB" id="504708at2759"/>
<dbReference type="EMBL" id="DS235774">
    <property type="protein sequence ID" value="EEB16821.1"/>
    <property type="molecule type" value="Genomic_DNA"/>
</dbReference>
<dbReference type="PANTHER" id="PTHR39069:SF8">
    <property type="entry name" value="FI17111P1"/>
    <property type="match status" value="1"/>
</dbReference>
<protein>
    <recommendedName>
        <fullName evidence="4">EB domain-containing protein</fullName>
    </recommendedName>
</protein>
<reference evidence="1" key="2">
    <citation type="submission" date="2007-04" db="EMBL/GenBank/DDBJ databases">
        <title>The genome of the human body louse.</title>
        <authorList>
            <consortium name="The Human Body Louse Genome Consortium"/>
            <person name="Kirkness E."/>
            <person name="Walenz B."/>
            <person name="Hass B."/>
            <person name="Bruggner R."/>
            <person name="Strausberg R."/>
        </authorList>
    </citation>
    <scope>NUCLEOTIDE SEQUENCE</scope>
    <source>
        <strain evidence="1">USDA</strain>
    </source>
</reference>
<name>E0VTW5_PEDHC</name>